<dbReference type="Proteomes" id="UP000318017">
    <property type="component" value="Chromosome"/>
</dbReference>
<dbReference type="Pfam" id="PF00254">
    <property type="entry name" value="FKBP_C"/>
    <property type="match status" value="1"/>
</dbReference>
<dbReference type="InterPro" id="IPR046357">
    <property type="entry name" value="PPIase_dom_sf"/>
</dbReference>
<evidence type="ECO:0000256" key="2">
    <source>
        <dbReference type="ARBA" id="ARBA00006577"/>
    </source>
</evidence>
<evidence type="ECO:0000256" key="1">
    <source>
        <dbReference type="ARBA" id="ARBA00000971"/>
    </source>
</evidence>
<dbReference type="GO" id="GO:0006457">
    <property type="term" value="P:protein folding"/>
    <property type="evidence" value="ECO:0007669"/>
    <property type="project" value="InterPro"/>
</dbReference>
<keyword evidence="4 5" id="KW-0413">Isomerase</keyword>
<comment type="similarity">
    <text evidence="2 6">Belongs to the FKBP-type PPIase family.</text>
</comment>
<dbReference type="Pfam" id="PF01346">
    <property type="entry name" value="FKBP_N"/>
    <property type="match status" value="1"/>
</dbReference>
<dbReference type="Gene3D" id="3.10.50.40">
    <property type="match status" value="1"/>
</dbReference>
<organism evidence="9 10">
    <name type="scientific">Aureliella helgolandensis</name>
    <dbReference type="NCBI Taxonomy" id="2527968"/>
    <lineage>
        <taxon>Bacteria</taxon>
        <taxon>Pseudomonadati</taxon>
        <taxon>Planctomycetota</taxon>
        <taxon>Planctomycetia</taxon>
        <taxon>Pirellulales</taxon>
        <taxon>Pirellulaceae</taxon>
        <taxon>Aureliella</taxon>
    </lineage>
</organism>
<accession>A0A518G652</accession>
<evidence type="ECO:0000313" key="10">
    <source>
        <dbReference type="Proteomes" id="UP000318017"/>
    </source>
</evidence>
<evidence type="ECO:0000259" key="8">
    <source>
        <dbReference type="PROSITE" id="PS50059"/>
    </source>
</evidence>
<dbReference type="AlphaFoldDB" id="A0A518G652"/>
<dbReference type="InterPro" id="IPR001179">
    <property type="entry name" value="PPIase_FKBP_dom"/>
</dbReference>
<dbReference type="EC" id="5.2.1.8" evidence="6"/>
<evidence type="ECO:0000256" key="4">
    <source>
        <dbReference type="ARBA" id="ARBA00023235"/>
    </source>
</evidence>
<dbReference type="RefSeq" id="WP_231691146.1">
    <property type="nucleotide sequence ID" value="NZ_CP036298.1"/>
</dbReference>
<name>A0A518G652_9BACT</name>
<keyword evidence="10" id="KW-1185">Reference proteome</keyword>
<dbReference type="Gene3D" id="1.10.287.460">
    <property type="entry name" value="Peptidyl-prolyl cis-trans isomerase, FKBP-type, N-terminal domain"/>
    <property type="match status" value="1"/>
</dbReference>
<dbReference type="InterPro" id="IPR000774">
    <property type="entry name" value="PPIase_FKBP_N"/>
</dbReference>
<dbReference type="KEGG" id="ahel:Q31a_23810"/>
<keyword evidence="3 5" id="KW-0697">Rotamase</keyword>
<dbReference type="PANTHER" id="PTHR43811:SF19">
    <property type="entry name" value="39 KDA FK506-BINDING NUCLEAR PROTEIN"/>
    <property type="match status" value="1"/>
</dbReference>
<dbReference type="GO" id="GO:0003755">
    <property type="term" value="F:peptidyl-prolyl cis-trans isomerase activity"/>
    <property type="evidence" value="ECO:0007669"/>
    <property type="project" value="UniProtKB-UniRule"/>
</dbReference>
<dbReference type="PANTHER" id="PTHR43811">
    <property type="entry name" value="FKBP-TYPE PEPTIDYL-PROLYL CIS-TRANS ISOMERASE FKPA"/>
    <property type="match status" value="1"/>
</dbReference>
<reference evidence="9 10" key="1">
    <citation type="submission" date="2019-02" db="EMBL/GenBank/DDBJ databases">
        <title>Deep-cultivation of Planctomycetes and their phenomic and genomic characterization uncovers novel biology.</title>
        <authorList>
            <person name="Wiegand S."/>
            <person name="Jogler M."/>
            <person name="Boedeker C."/>
            <person name="Pinto D."/>
            <person name="Vollmers J."/>
            <person name="Rivas-Marin E."/>
            <person name="Kohn T."/>
            <person name="Peeters S.H."/>
            <person name="Heuer A."/>
            <person name="Rast P."/>
            <person name="Oberbeckmann S."/>
            <person name="Bunk B."/>
            <person name="Jeske O."/>
            <person name="Meyerdierks A."/>
            <person name="Storesund J.E."/>
            <person name="Kallscheuer N."/>
            <person name="Luecker S."/>
            <person name="Lage O.M."/>
            <person name="Pohl T."/>
            <person name="Merkel B.J."/>
            <person name="Hornburger P."/>
            <person name="Mueller R.-W."/>
            <person name="Bruemmer F."/>
            <person name="Labrenz M."/>
            <person name="Spormann A.M."/>
            <person name="Op den Camp H."/>
            <person name="Overmann J."/>
            <person name="Amann R."/>
            <person name="Jetten M.S.M."/>
            <person name="Mascher T."/>
            <person name="Medema M.H."/>
            <person name="Devos D.P."/>
            <person name="Kaster A.-K."/>
            <person name="Ovreas L."/>
            <person name="Rohde M."/>
            <person name="Galperin M.Y."/>
            <person name="Jogler C."/>
        </authorList>
    </citation>
    <scope>NUCLEOTIDE SEQUENCE [LARGE SCALE GENOMIC DNA]</scope>
    <source>
        <strain evidence="9 10">Q31a</strain>
    </source>
</reference>
<dbReference type="PROSITE" id="PS50059">
    <property type="entry name" value="FKBP_PPIASE"/>
    <property type="match status" value="1"/>
</dbReference>
<evidence type="ECO:0000256" key="6">
    <source>
        <dbReference type="RuleBase" id="RU003915"/>
    </source>
</evidence>
<proteinExistence type="inferred from homology"/>
<feature type="signal peptide" evidence="7">
    <location>
        <begin position="1"/>
        <end position="20"/>
    </location>
</feature>
<feature type="domain" description="PPIase FKBP-type" evidence="8">
    <location>
        <begin position="142"/>
        <end position="228"/>
    </location>
</feature>
<dbReference type="FunFam" id="3.10.50.40:FF:000006">
    <property type="entry name" value="Peptidyl-prolyl cis-trans isomerase"/>
    <property type="match status" value="1"/>
</dbReference>
<gene>
    <name evidence="9" type="primary">fklB</name>
    <name evidence="9" type="ORF">Q31a_23810</name>
</gene>
<feature type="chain" id="PRO_5021893804" description="Peptidyl-prolyl cis-trans isomerase" evidence="7">
    <location>
        <begin position="21"/>
        <end position="228"/>
    </location>
</feature>
<dbReference type="EMBL" id="CP036298">
    <property type="protein sequence ID" value="QDV24068.1"/>
    <property type="molecule type" value="Genomic_DNA"/>
</dbReference>
<evidence type="ECO:0000256" key="5">
    <source>
        <dbReference type="PROSITE-ProRule" id="PRU00277"/>
    </source>
</evidence>
<evidence type="ECO:0000256" key="3">
    <source>
        <dbReference type="ARBA" id="ARBA00023110"/>
    </source>
</evidence>
<protein>
    <recommendedName>
        <fullName evidence="6">Peptidyl-prolyl cis-trans isomerase</fullName>
        <ecNumber evidence="6">5.2.1.8</ecNumber>
    </recommendedName>
</protein>
<sequence precursor="true">MRLVATAVMAIASLQTVAMAQPALQPLTPPGGAKAGANAASYGIGYEIGMNISSGGISAEDISKSDLMTGLLDALAGKEPAITSEEIRAAMEALGQKVLARKSAVAKKFLEENKSKDGVQETDTGLQYQVIKSGNGATPTTASTVSVHYEGKLVNGEVFDSSIARGEPTSFPVTRVIPGWTQALLRMKVGDKWRLFIPPELAYGENGSPPVIGPNEALVFEVELLEIK</sequence>
<comment type="catalytic activity">
    <reaction evidence="1 5 6">
        <text>[protein]-peptidylproline (omega=180) = [protein]-peptidylproline (omega=0)</text>
        <dbReference type="Rhea" id="RHEA:16237"/>
        <dbReference type="Rhea" id="RHEA-COMP:10747"/>
        <dbReference type="Rhea" id="RHEA-COMP:10748"/>
        <dbReference type="ChEBI" id="CHEBI:83833"/>
        <dbReference type="ChEBI" id="CHEBI:83834"/>
        <dbReference type="EC" id="5.2.1.8"/>
    </reaction>
</comment>
<evidence type="ECO:0000313" key="9">
    <source>
        <dbReference type="EMBL" id="QDV24068.1"/>
    </source>
</evidence>
<evidence type="ECO:0000256" key="7">
    <source>
        <dbReference type="SAM" id="SignalP"/>
    </source>
</evidence>
<dbReference type="SUPFAM" id="SSF54534">
    <property type="entry name" value="FKBP-like"/>
    <property type="match status" value="1"/>
</dbReference>
<keyword evidence="7" id="KW-0732">Signal</keyword>
<dbReference type="InterPro" id="IPR036944">
    <property type="entry name" value="PPIase_FKBP_N_sf"/>
</dbReference>